<dbReference type="GO" id="GO:0016150">
    <property type="term" value="F:translation release factor activity, codon nonspecific"/>
    <property type="evidence" value="ECO:0007669"/>
    <property type="project" value="TreeGrafter"/>
</dbReference>
<reference evidence="3 4" key="1">
    <citation type="submission" date="2017-03" db="EMBL/GenBank/DDBJ databases">
        <title>Genomes of endolithic fungi from Antarctica.</title>
        <authorList>
            <person name="Coleine C."/>
            <person name="Masonjones S."/>
            <person name="Stajich J.E."/>
        </authorList>
    </citation>
    <scope>NUCLEOTIDE SEQUENCE [LARGE SCALE GENOMIC DNA]</scope>
    <source>
        <strain evidence="3 4">CCFEE 6314</strain>
    </source>
</reference>
<dbReference type="InterPro" id="IPR000352">
    <property type="entry name" value="Pep_chain_release_fac_I"/>
</dbReference>
<dbReference type="OrthoDB" id="270639at2759"/>
<dbReference type="SUPFAM" id="SSF110916">
    <property type="entry name" value="Peptidyl-tRNA hydrolase domain-like"/>
    <property type="match status" value="1"/>
</dbReference>
<name>A0A438NGT0_EXOME</name>
<dbReference type="PANTHER" id="PTHR11075">
    <property type="entry name" value="PEPTIDE CHAIN RELEASE FACTOR"/>
    <property type="match status" value="1"/>
</dbReference>
<dbReference type="GO" id="GO:0005762">
    <property type="term" value="C:mitochondrial large ribosomal subunit"/>
    <property type="evidence" value="ECO:0007669"/>
    <property type="project" value="TreeGrafter"/>
</dbReference>
<dbReference type="Proteomes" id="UP000288859">
    <property type="component" value="Unassembled WGS sequence"/>
</dbReference>
<proteinExistence type="predicted"/>
<dbReference type="VEuPathDB" id="FungiDB:PV10_00468"/>
<feature type="domain" description="Prokaryotic-type class I peptide chain release factors" evidence="2">
    <location>
        <begin position="66"/>
        <end position="191"/>
    </location>
</feature>
<evidence type="ECO:0000313" key="3">
    <source>
        <dbReference type="EMBL" id="RVX74939.1"/>
    </source>
</evidence>
<feature type="region of interest" description="Disordered" evidence="1">
    <location>
        <begin position="157"/>
        <end position="197"/>
    </location>
</feature>
<evidence type="ECO:0000313" key="4">
    <source>
        <dbReference type="Proteomes" id="UP000288859"/>
    </source>
</evidence>
<dbReference type="AlphaFoldDB" id="A0A438NGT0"/>
<dbReference type="PANTHER" id="PTHR11075:SF54">
    <property type="entry name" value="LARGE RIBOSOMAL SUBUNIT PROTEIN ML62"/>
    <property type="match status" value="1"/>
</dbReference>
<dbReference type="GO" id="GO:0070126">
    <property type="term" value="P:mitochondrial translational termination"/>
    <property type="evidence" value="ECO:0007669"/>
    <property type="project" value="TreeGrafter"/>
</dbReference>
<organism evidence="3 4">
    <name type="scientific">Exophiala mesophila</name>
    <name type="common">Black yeast-like fungus</name>
    <dbReference type="NCBI Taxonomy" id="212818"/>
    <lineage>
        <taxon>Eukaryota</taxon>
        <taxon>Fungi</taxon>
        <taxon>Dikarya</taxon>
        <taxon>Ascomycota</taxon>
        <taxon>Pezizomycotina</taxon>
        <taxon>Eurotiomycetes</taxon>
        <taxon>Chaetothyriomycetidae</taxon>
        <taxon>Chaetothyriales</taxon>
        <taxon>Herpotrichiellaceae</taxon>
        <taxon>Exophiala</taxon>
    </lineage>
</organism>
<comment type="caution">
    <text evidence="3">The sequence shown here is derived from an EMBL/GenBank/DDBJ whole genome shotgun (WGS) entry which is preliminary data.</text>
</comment>
<gene>
    <name evidence="3" type="ORF">B0A52_01216</name>
</gene>
<accession>A0A438NGT0</accession>
<evidence type="ECO:0000256" key="1">
    <source>
        <dbReference type="SAM" id="MobiDB-lite"/>
    </source>
</evidence>
<dbReference type="InterPro" id="IPR052104">
    <property type="entry name" value="Mito_Release_Factor_mL62"/>
</dbReference>
<feature type="compositionally biased region" description="Basic and acidic residues" evidence="1">
    <location>
        <begin position="160"/>
        <end position="178"/>
    </location>
</feature>
<dbReference type="GO" id="GO:0004045">
    <property type="term" value="F:peptidyl-tRNA hydrolase activity"/>
    <property type="evidence" value="ECO:0007669"/>
    <property type="project" value="TreeGrafter"/>
</dbReference>
<dbReference type="Pfam" id="PF00472">
    <property type="entry name" value="RF-1"/>
    <property type="match status" value="1"/>
</dbReference>
<protein>
    <recommendedName>
        <fullName evidence="2">Prokaryotic-type class I peptide chain release factors domain-containing protein</fullName>
    </recommendedName>
</protein>
<dbReference type="EMBL" id="NAJM01000003">
    <property type="protein sequence ID" value="RVX74939.1"/>
    <property type="molecule type" value="Genomic_DNA"/>
</dbReference>
<dbReference type="Gene3D" id="3.30.160.20">
    <property type="match status" value="1"/>
</dbReference>
<evidence type="ECO:0000259" key="2">
    <source>
        <dbReference type="Pfam" id="PF00472"/>
    </source>
</evidence>
<sequence length="197" mass="22370">MFSWAKHAATIGSKPTPPLSLIHARSSLRYASTRPPRLESPDDDYSAARDWYKNIYRPELLNKLGEFRYSRSSGPGGQNVNKVESKAQLRVPIDRLLALVPEVMHKPLRASRYFAEKSSSIVIQAEDSRKREANKDTCMRKLNDLIIDVYKQSVPGETSEIQKQRVKDLQKGENEARLKSKKQHSSKKQSRASGGFD</sequence>
<feature type="compositionally biased region" description="Basic residues" evidence="1">
    <location>
        <begin position="179"/>
        <end position="190"/>
    </location>
</feature>